<protein>
    <recommendedName>
        <fullName evidence="10">C2H2-type domain-containing protein</fullName>
    </recommendedName>
</protein>
<dbReference type="InterPro" id="IPR036236">
    <property type="entry name" value="Znf_C2H2_sf"/>
</dbReference>
<evidence type="ECO:0000313" key="11">
    <source>
        <dbReference type="EMBL" id="KAJ0987554.1"/>
    </source>
</evidence>
<dbReference type="EMBL" id="JAGGNH010000001">
    <property type="protein sequence ID" value="KAJ0987554.1"/>
    <property type="molecule type" value="Genomic_DNA"/>
</dbReference>
<dbReference type="FunFam" id="3.30.160.60:FF:000554">
    <property type="entry name" value="protein indeterminate-domain 12-like"/>
    <property type="match status" value="1"/>
</dbReference>
<evidence type="ECO:0000256" key="7">
    <source>
        <dbReference type="PROSITE-ProRule" id="PRU00042"/>
    </source>
</evidence>
<keyword evidence="12" id="KW-1185">Reference proteome</keyword>
<evidence type="ECO:0000256" key="1">
    <source>
        <dbReference type="ARBA" id="ARBA00022723"/>
    </source>
</evidence>
<dbReference type="InterPro" id="IPR055185">
    <property type="entry name" value="C2CH-4th_BIRD-IDD"/>
</dbReference>
<dbReference type="OrthoDB" id="6354171at2759"/>
<dbReference type="SUPFAM" id="SSF57667">
    <property type="entry name" value="beta-beta-alpha zinc fingers"/>
    <property type="match status" value="1"/>
</dbReference>
<evidence type="ECO:0000256" key="9">
    <source>
        <dbReference type="SAM" id="MobiDB-lite"/>
    </source>
</evidence>
<dbReference type="GO" id="GO:0003700">
    <property type="term" value="F:DNA-binding transcription factor activity"/>
    <property type="evidence" value="ECO:0007669"/>
    <property type="project" value="TreeGrafter"/>
</dbReference>
<evidence type="ECO:0000256" key="2">
    <source>
        <dbReference type="ARBA" id="ARBA00022737"/>
    </source>
</evidence>
<feature type="region of interest" description="Disordered" evidence="9">
    <location>
        <begin position="208"/>
        <end position="228"/>
    </location>
</feature>
<evidence type="ECO:0000256" key="4">
    <source>
        <dbReference type="ARBA" id="ARBA00022833"/>
    </source>
</evidence>
<proteinExistence type="predicted"/>
<dbReference type="SMART" id="SM00355">
    <property type="entry name" value="ZnF_C2H2"/>
    <property type="match status" value="3"/>
</dbReference>
<dbReference type="Pfam" id="PF22992">
    <property type="entry name" value="C2CH-4th_BIRD-IDD"/>
    <property type="match status" value="1"/>
</dbReference>
<dbReference type="GO" id="GO:0008270">
    <property type="term" value="F:zinc ion binding"/>
    <property type="evidence" value="ECO:0007669"/>
    <property type="project" value="UniProtKB-KW"/>
</dbReference>
<dbReference type="PANTHER" id="PTHR10593">
    <property type="entry name" value="SERINE/THREONINE-PROTEIN KINASE RIO"/>
    <property type="match status" value="1"/>
</dbReference>
<dbReference type="Pfam" id="PF00096">
    <property type="entry name" value="zf-C2H2"/>
    <property type="match status" value="1"/>
</dbReference>
<dbReference type="InterPro" id="IPR013087">
    <property type="entry name" value="Znf_C2H2_type"/>
</dbReference>
<sequence length="434" mass="47780">MFGSGGSPPEASTEAALTATQTPDNGGGNMNKRKRRPAGTPDPDAEVVSLSPRTLLESDRYVCEICGQGFQRDQNLQMHRRRHKVPWKLLKREAGAGEARKRVFVCPEPTCLHHDPGHALGDLVGIKKHFRRKHSAHKQWVCGRCGKGYAVQSDYKAHLKTCGTRGHSCDCGRVFSRVESFIEHQDTCNASRARPELQVTQAAACLSRTASSPSPSSDTNFSASTWPGLRMPKPAAAVYLHPDTTTPSPSNHRQPPHNLELQLMPSSTPRTTPFTSPAISPNSDEAKVTKLQLSVSTGGDEPTSTAVMRIKEETREQLKLAMAEKVMAEEARQQAKRQMELAEEEFTNAKHIRQQAQAELNKAYMLRDQATRQVNAILLQITCQACRQDFRATPANADEGSLAASHMSSVVTQVECADDDDRRHQAKITEANTT</sequence>
<keyword evidence="3 7" id="KW-0863">Zinc-finger</keyword>
<evidence type="ECO:0000313" key="12">
    <source>
        <dbReference type="Proteomes" id="UP001085076"/>
    </source>
</evidence>
<dbReference type="AlphaFoldDB" id="A0A9D5D9Y7"/>
<evidence type="ECO:0000256" key="3">
    <source>
        <dbReference type="ARBA" id="ARBA00022771"/>
    </source>
</evidence>
<dbReference type="Proteomes" id="UP001085076">
    <property type="component" value="Miscellaneous, Linkage group lg01"/>
</dbReference>
<evidence type="ECO:0000256" key="6">
    <source>
        <dbReference type="ARBA" id="ARBA00023163"/>
    </source>
</evidence>
<name>A0A9D5D9Y7_9LILI</name>
<keyword evidence="5" id="KW-0805">Transcription regulation</keyword>
<feature type="coiled-coil region" evidence="8">
    <location>
        <begin position="311"/>
        <end position="373"/>
    </location>
</feature>
<organism evidence="11 12">
    <name type="scientific">Dioscorea zingiberensis</name>
    <dbReference type="NCBI Taxonomy" id="325984"/>
    <lineage>
        <taxon>Eukaryota</taxon>
        <taxon>Viridiplantae</taxon>
        <taxon>Streptophyta</taxon>
        <taxon>Embryophyta</taxon>
        <taxon>Tracheophyta</taxon>
        <taxon>Spermatophyta</taxon>
        <taxon>Magnoliopsida</taxon>
        <taxon>Liliopsida</taxon>
        <taxon>Dioscoreales</taxon>
        <taxon>Dioscoreaceae</taxon>
        <taxon>Dioscorea</taxon>
    </lineage>
</organism>
<reference evidence="11" key="2">
    <citation type="journal article" date="2022" name="Hortic Res">
        <title>The genome of Dioscorea zingiberensis sheds light on the biosynthesis, origin and evolution of the medicinally important diosgenin saponins.</title>
        <authorList>
            <person name="Li Y."/>
            <person name="Tan C."/>
            <person name="Li Z."/>
            <person name="Guo J."/>
            <person name="Li S."/>
            <person name="Chen X."/>
            <person name="Wang C."/>
            <person name="Dai X."/>
            <person name="Yang H."/>
            <person name="Song W."/>
            <person name="Hou L."/>
            <person name="Xu J."/>
            <person name="Tong Z."/>
            <person name="Xu A."/>
            <person name="Yuan X."/>
            <person name="Wang W."/>
            <person name="Yang Q."/>
            <person name="Chen L."/>
            <person name="Sun Z."/>
            <person name="Wang K."/>
            <person name="Pan B."/>
            <person name="Chen J."/>
            <person name="Bao Y."/>
            <person name="Liu F."/>
            <person name="Qi X."/>
            <person name="Gang D.R."/>
            <person name="Wen J."/>
            <person name="Li J."/>
        </authorList>
    </citation>
    <scope>NUCLEOTIDE SEQUENCE</scope>
    <source>
        <strain evidence="11">Dzin_1.0</strain>
    </source>
</reference>
<evidence type="ECO:0000259" key="10">
    <source>
        <dbReference type="PROSITE" id="PS50157"/>
    </source>
</evidence>
<reference evidence="11" key="1">
    <citation type="submission" date="2021-03" db="EMBL/GenBank/DDBJ databases">
        <authorList>
            <person name="Li Z."/>
            <person name="Yang C."/>
        </authorList>
    </citation>
    <scope>NUCLEOTIDE SEQUENCE</scope>
    <source>
        <strain evidence="11">Dzin_1.0</strain>
        <tissue evidence="11">Leaf</tissue>
    </source>
</reference>
<keyword evidence="6" id="KW-0804">Transcription</keyword>
<dbReference type="PROSITE" id="PS50157">
    <property type="entry name" value="ZINC_FINGER_C2H2_2"/>
    <property type="match status" value="1"/>
</dbReference>
<feature type="region of interest" description="Disordered" evidence="9">
    <location>
        <begin position="1"/>
        <end position="48"/>
    </location>
</feature>
<keyword evidence="4" id="KW-0862">Zinc</keyword>
<keyword evidence="8" id="KW-0175">Coiled coil</keyword>
<dbReference type="InterPro" id="IPR055186">
    <property type="entry name" value="C2H2-2nd_BIRD-IDD"/>
</dbReference>
<dbReference type="Pfam" id="PF22995">
    <property type="entry name" value="C2CH-3rd_BIRD-IDD"/>
    <property type="match status" value="1"/>
</dbReference>
<dbReference type="Pfam" id="PF22996">
    <property type="entry name" value="C2H2-2nd_BIRD-IDD"/>
    <property type="match status" value="1"/>
</dbReference>
<keyword evidence="1" id="KW-0479">Metal-binding</keyword>
<dbReference type="InterPro" id="IPR031140">
    <property type="entry name" value="IDD1-16"/>
</dbReference>
<feature type="domain" description="C2H2-type" evidence="10">
    <location>
        <begin position="61"/>
        <end position="83"/>
    </location>
</feature>
<keyword evidence="2" id="KW-0677">Repeat</keyword>
<dbReference type="GO" id="GO:0005634">
    <property type="term" value="C:nucleus"/>
    <property type="evidence" value="ECO:0007669"/>
    <property type="project" value="TreeGrafter"/>
</dbReference>
<feature type="compositionally biased region" description="Low complexity" evidence="9">
    <location>
        <begin position="208"/>
        <end position="225"/>
    </location>
</feature>
<accession>A0A9D5D9Y7</accession>
<dbReference type="InterPro" id="IPR055187">
    <property type="entry name" value="C2CH-3rd_BIRD-IDD"/>
</dbReference>
<dbReference type="PANTHER" id="PTHR10593:SF221">
    <property type="entry name" value="PROTEIN INDETERMINATE-DOMAIN 14"/>
    <property type="match status" value="1"/>
</dbReference>
<evidence type="ECO:0000256" key="5">
    <source>
        <dbReference type="ARBA" id="ARBA00023015"/>
    </source>
</evidence>
<dbReference type="PROSITE" id="PS00028">
    <property type="entry name" value="ZINC_FINGER_C2H2_1"/>
    <property type="match status" value="1"/>
</dbReference>
<comment type="caution">
    <text evidence="11">The sequence shown here is derived from an EMBL/GenBank/DDBJ whole genome shotgun (WGS) entry which is preliminary data.</text>
</comment>
<dbReference type="Gene3D" id="3.30.160.60">
    <property type="entry name" value="Classic Zinc Finger"/>
    <property type="match status" value="2"/>
</dbReference>
<gene>
    <name evidence="11" type="ORF">J5N97_005910</name>
</gene>
<evidence type="ECO:0000256" key="8">
    <source>
        <dbReference type="SAM" id="Coils"/>
    </source>
</evidence>